<reference evidence="13 14" key="1">
    <citation type="submission" date="2016-09" db="EMBL/GenBank/DDBJ databases">
        <authorList>
            <person name="Capua I."/>
            <person name="De Benedictis P."/>
            <person name="Joannis T."/>
            <person name="Lombin L.H."/>
            <person name="Cattoli G."/>
        </authorList>
    </citation>
    <scope>NUCLEOTIDE SEQUENCE [LARGE SCALE GENOMIC DNA]</scope>
    <source>
        <strain evidence="13 14">ISLP-3</strain>
    </source>
</reference>
<accession>A0A1G6GVR2</accession>
<sequence length="315" mass="33588">MTVARLILGYYHPWPNDAGFYAARTHGHTAAAGIDLRIGVVDPGRGDTLAHLARGEGDLGVVPTNRLLAARARGQKVVAVATINQTGLESIHSLGSLGITRPRDLAGRRVALNPTPRGLAMVRHLVAADGGDPDAIVVVDSGSRELQSQDLLDGFADAYFGAYWAWDELFDPYTGEDRLSWPVKDHGAPAFPSYVLVAREEWAEANADALRGLLRAAEQGFRQAATAPDAPAEFDKVAPYFSREAIRRSFALISPTWFAGDRWGVIHDDVVASYAHWLADNGAIPDLSGLPGATTTAYLGAAGQLADELVAQGVS</sequence>
<evidence type="ECO:0000256" key="8">
    <source>
        <dbReference type="ARBA" id="ARBA00022977"/>
    </source>
</evidence>
<dbReference type="PANTHER" id="PTHR31528">
    <property type="entry name" value="4-AMINO-5-HYDROXYMETHYL-2-METHYLPYRIMIDINE PHOSPHATE SYNTHASE THI11-RELATED"/>
    <property type="match status" value="1"/>
</dbReference>
<comment type="similarity">
    <text evidence="3">Belongs to the NMT1/THI5 family.</text>
</comment>
<keyword evidence="6" id="KW-0479">Metal-binding</keyword>
<protein>
    <recommendedName>
        <fullName evidence="10">Thiamine pyrimidine synthase</fullName>
    </recommendedName>
</protein>
<evidence type="ECO:0000313" key="13">
    <source>
        <dbReference type="EMBL" id="SDB85953.1"/>
    </source>
</evidence>
<comment type="catalytic activity">
    <reaction evidence="11">
        <text>N(6)-(pyridoxal phosphate)-L-lysyl-[4-amino-5-hydroxymethyl-2-methylpyrimidine phosphate synthase] + L-histidyl-[4-amino-5-hydroxymethyl-2-methylpyrimidine phosphate synthase] + 2 Fe(3+) + 4 H2O = L-lysyl-[4-amino-5-hydroxymethyl-2-methylpyrimidine phosphate synthase] + (2S)-2-amino-5-hydroxy-4-oxopentanoyl-[4-amino-5-hydroxymethyl-2-methylpyrimidine phosphate synthase] + 4-amino-2-methyl-5-(phosphooxymethyl)pyrimidine + 3-oxopropanoate + 2 Fe(2+) + 2 H(+)</text>
        <dbReference type="Rhea" id="RHEA:65756"/>
        <dbReference type="Rhea" id="RHEA-COMP:16892"/>
        <dbReference type="Rhea" id="RHEA-COMP:16893"/>
        <dbReference type="Rhea" id="RHEA-COMP:16894"/>
        <dbReference type="Rhea" id="RHEA-COMP:16895"/>
        <dbReference type="ChEBI" id="CHEBI:15377"/>
        <dbReference type="ChEBI" id="CHEBI:15378"/>
        <dbReference type="ChEBI" id="CHEBI:29033"/>
        <dbReference type="ChEBI" id="CHEBI:29034"/>
        <dbReference type="ChEBI" id="CHEBI:29969"/>
        <dbReference type="ChEBI" id="CHEBI:29979"/>
        <dbReference type="ChEBI" id="CHEBI:33190"/>
        <dbReference type="ChEBI" id="CHEBI:58354"/>
        <dbReference type="ChEBI" id="CHEBI:143915"/>
        <dbReference type="ChEBI" id="CHEBI:157692"/>
    </reaction>
    <physiologicalReaction direction="left-to-right" evidence="11">
        <dbReference type="Rhea" id="RHEA:65757"/>
    </physiologicalReaction>
</comment>
<organism evidence="13 14">
    <name type="scientific">Sanguibacter gelidistatuariae</name>
    <dbReference type="NCBI Taxonomy" id="1814289"/>
    <lineage>
        <taxon>Bacteria</taxon>
        <taxon>Bacillati</taxon>
        <taxon>Actinomycetota</taxon>
        <taxon>Actinomycetes</taxon>
        <taxon>Micrococcales</taxon>
        <taxon>Sanguibacteraceae</taxon>
        <taxon>Sanguibacter</taxon>
    </lineage>
</organism>
<evidence type="ECO:0000259" key="12">
    <source>
        <dbReference type="Pfam" id="PF09084"/>
    </source>
</evidence>
<dbReference type="InterPro" id="IPR027939">
    <property type="entry name" value="NMT1/THI5"/>
</dbReference>
<evidence type="ECO:0000256" key="9">
    <source>
        <dbReference type="ARBA" id="ARBA00023004"/>
    </source>
</evidence>
<proteinExistence type="inferred from homology"/>
<keyword evidence="7" id="KW-0663">Pyridoxal phosphate</keyword>
<dbReference type="EMBL" id="FMYH01000001">
    <property type="protein sequence ID" value="SDB85953.1"/>
    <property type="molecule type" value="Genomic_DNA"/>
</dbReference>
<keyword evidence="9" id="KW-0408">Iron</keyword>
<dbReference type="PANTHER" id="PTHR31528:SF1">
    <property type="entry name" value="4-AMINO-5-HYDROXYMETHYL-2-METHYLPYRIMIDINE PHOSPHATE SYNTHASE THI11-RELATED"/>
    <property type="match status" value="1"/>
</dbReference>
<keyword evidence="14" id="KW-1185">Reference proteome</keyword>
<evidence type="ECO:0000256" key="1">
    <source>
        <dbReference type="ARBA" id="ARBA00003469"/>
    </source>
</evidence>
<evidence type="ECO:0000256" key="7">
    <source>
        <dbReference type="ARBA" id="ARBA00022898"/>
    </source>
</evidence>
<evidence type="ECO:0000256" key="2">
    <source>
        <dbReference type="ARBA" id="ARBA00004948"/>
    </source>
</evidence>
<keyword evidence="8" id="KW-0784">Thiamine biosynthesis</keyword>
<evidence type="ECO:0000256" key="4">
    <source>
        <dbReference type="ARBA" id="ARBA00011738"/>
    </source>
</evidence>
<comment type="subunit">
    <text evidence="4">Homodimer.</text>
</comment>
<evidence type="ECO:0000256" key="10">
    <source>
        <dbReference type="ARBA" id="ARBA00033171"/>
    </source>
</evidence>
<dbReference type="GO" id="GO:0046872">
    <property type="term" value="F:metal ion binding"/>
    <property type="evidence" value="ECO:0007669"/>
    <property type="project" value="UniProtKB-KW"/>
</dbReference>
<evidence type="ECO:0000256" key="6">
    <source>
        <dbReference type="ARBA" id="ARBA00022723"/>
    </source>
</evidence>
<dbReference type="OrthoDB" id="174578at2"/>
<dbReference type="GO" id="GO:0009228">
    <property type="term" value="P:thiamine biosynthetic process"/>
    <property type="evidence" value="ECO:0007669"/>
    <property type="project" value="UniProtKB-KW"/>
</dbReference>
<dbReference type="Gene3D" id="3.40.190.10">
    <property type="entry name" value="Periplasmic binding protein-like II"/>
    <property type="match status" value="2"/>
</dbReference>
<evidence type="ECO:0000313" key="14">
    <source>
        <dbReference type="Proteomes" id="UP000199039"/>
    </source>
</evidence>
<dbReference type="Pfam" id="PF09084">
    <property type="entry name" value="NMT1"/>
    <property type="match status" value="1"/>
</dbReference>
<dbReference type="SUPFAM" id="SSF53850">
    <property type="entry name" value="Periplasmic binding protein-like II"/>
    <property type="match status" value="1"/>
</dbReference>
<dbReference type="InterPro" id="IPR015168">
    <property type="entry name" value="SsuA/THI5"/>
</dbReference>
<dbReference type="AlphaFoldDB" id="A0A1G6GVR2"/>
<dbReference type="Proteomes" id="UP000199039">
    <property type="component" value="Unassembled WGS sequence"/>
</dbReference>
<evidence type="ECO:0000256" key="3">
    <source>
        <dbReference type="ARBA" id="ARBA00009406"/>
    </source>
</evidence>
<feature type="domain" description="SsuA/THI5-like" evidence="12">
    <location>
        <begin position="14"/>
        <end position="229"/>
    </location>
</feature>
<dbReference type="RefSeq" id="WP_093180546.1">
    <property type="nucleotide sequence ID" value="NZ_FMYH01000001.1"/>
</dbReference>
<keyword evidence="5" id="KW-0808">Transferase</keyword>
<evidence type="ECO:0000256" key="5">
    <source>
        <dbReference type="ARBA" id="ARBA00022679"/>
    </source>
</evidence>
<name>A0A1G6GVR2_9MICO</name>
<evidence type="ECO:0000256" key="11">
    <source>
        <dbReference type="ARBA" id="ARBA00048179"/>
    </source>
</evidence>
<dbReference type="STRING" id="1814289.SAMN05216410_0507"/>
<comment type="function">
    <text evidence="1">Responsible for the formation of the pyrimidine heterocycle in the thiamine biosynthesis pathway. Catalyzes the formation of hydroxymethylpyrimidine phosphate (HMP-P) from histidine and pyridoxal phosphate (PLP). The protein uses PLP and the active site histidine to form HMP-P, generating an inactive enzyme. The enzyme can only undergo a single turnover, which suggests it is a suicide enzyme.</text>
</comment>
<dbReference type="GO" id="GO:0016740">
    <property type="term" value="F:transferase activity"/>
    <property type="evidence" value="ECO:0007669"/>
    <property type="project" value="UniProtKB-KW"/>
</dbReference>
<comment type="pathway">
    <text evidence="2">Cofactor biosynthesis; thiamine diphosphate biosynthesis.</text>
</comment>
<gene>
    <name evidence="13" type="ORF">SAMN05216410_0507</name>
</gene>